<accession>A0ABS6V792</accession>
<evidence type="ECO:0000313" key="4">
    <source>
        <dbReference type="Proteomes" id="UP000698028"/>
    </source>
</evidence>
<evidence type="ECO:0000256" key="2">
    <source>
        <dbReference type="ARBA" id="ARBA00023002"/>
    </source>
</evidence>
<evidence type="ECO:0000313" key="3">
    <source>
        <dbReference type="EMBL" id="MBW0145439.1"/>
    </source>
</evidence>
<dbReference type="Pfam" id="PF13561">
    <property type="entry name" value="adh_short_C2"/>
    <property type="match status" value="1"/>
</dbReference>
<reference evidence="3 4" key="1">
    <citation type="submission" date="2021-07" db="EMBL/GenBank/DDBJ databases">
        <title>The draft genome sequence of Sphingomicrobium sp. B8.</title>
        <authorList>
            <person name="Mu L."/>
        </authorList>
    </citation>
    <scope>NUCLEOTIDE SEQUENCE [LARGE SCALE GENOMIC DNA]</scope>
    <source>
        <strain evidence="3 4">B8</strain>
    </source>
</reference>
<dbReference type="RefSeq" id="WP_218633342.1">
    <property type="nucleotide sequence ID" value="NZ_JAHVAH010000001.1"/>
</dbReference>
<keyword evidence="2" id="KW-0560">Oxidoreductase</keyword>
<keyword evidence="4" id="KW-1185">Reference proteome</keyword>
<dbReference type="PANTHER" id="PTHR43639">
    <property type="entry name" value="OXIDOREDUCTASE, SHORT-CHAIN DEHYDROGENASE/REDUCTASE FAMILY (AFU_ORTHOLOGUE AFUA_5G02870)"/>
    <property type="match status" value="1"/>
</dbReference>
<comment type="similarity">
    <text evidence="1">Belongs to the short-chain dehydrogenases/reductases (SDR) family.</text>
</comment>
<proteinExistence type="inferred from homology"/>
<dbReference type="EMBL" id="JAHVAH010000001">
    <property type="protein sequence ID" value="MBW0145439.1"/>
    <property type="molecule type" value="Genomic_DNA"/>
</dbReference>
<sequence>MNRGTALVTGVKARIGKTVAEALRDDGWRVIGQVRDQNDPVPDGVERIAGDLSRPDIGTNLYAQVEGEAPSLLVNVAARFAEDSLGSLSSDEFEAHMAVNVRAPALIAEAFADAHEGGEAMIVNILDAKLAAPNPDYLSYTLSKSALAGWTDIAARAWAGAGVRVNAIAPALMLPSGDMEENDFEMVHDLNPLGHGVEPGELVGALRYLIDAPGVTGETLTLDAGQRFLALPRDVAFIDVEDE</sequence>
<dbReference type="Proteomes" id="UP000698028">
    <property type="component" value="Unassembled WGS sequence"/>
</dbReference>
<name>A0ABS6V792_9SPHN</name>
<gene>
    <name evidence="3" type="ORF">KTQ36_09045</name>
</gene>
<organism evidence="3 4">
    <name type="scientific">Sphingomicrobium clamense</name>
    <dbReference type="NCBI Taxonomy" id="2851013"/>
    <lineage>
        <taxon>Bacteria</taxon>
        <taxon>Pseudomonadati</taxon>
        <taxon>Pseudomonadota</taxon>
        <taxon>Alphaproteobacteria</taxon>
        <taxon>Sphingomonadales</taxon>
        <taxon>Sphingomonadaceae</taxon>
        <taxon>Sphingomicrobium</taxon>
    </lineage>
</organism>
<evidence type="ECO:0000256" key="1">
    <source>
        <dbReference type="ARBA" id="ARBA00006484"/>
    </source>
</evidence>
<dbReference type="PANTHER" id="PTHR43639:SF1">
    <property type="entry name" value="SHORT-CHAIN DEHYDROGENASE_REDUCTASE FAMILY PROTEIN"/>
    <property type="match status" value="1"/>
</dbReference>
<protein>
    <submittedName>
        <fullName evidence="3">SDR family oxidoreductase</fullName>
    </submittedName>
</protein>
<comment type="caution">
    <text evidence="3">The sequence shown here is derived from an EMBL/GenBank/DDBJ whole genome shotgun (WGS) entry which is preliminary data.</text>
</comment>
<dbReference type="InterPro" id="IPR002347">
    <property type="entry name" value="SDR_fam"/>
</dbReference>